<organism evidence="1 2">
    <name type="scientific">Durusdinium trenchii</name>
    <dbReference type="NCBI Taxonomy" id="1381693"/>
    <lineage>
        <taxon>Eukaryota</taxon>
        <taxon>Sar</taxon>
        <taxon>Alveolata</taxon>
        <taxon>Dinophyceae</taxon>
        <taxon>Suessiales</taxon>
        <taxon>Symbiodiniaceae</taxon>
        <taxon>Durusdinium</taxon>
    </lineage>
</organism>
<evidence type="ECO:0000313" key="2">
    <source>
        <dbReference type="Proteomes" id="UP001642464"/>
    </source>
</evidence>
<accession>A0ABP0MPN0</accession>
<dbReference type="EMBL" id="CAXAMM010023213">
    <property type="protein sequence ID" value="CAK9053211.1"/>
    <property type="molecule type" value="Genomic_DNA"/>
</dbReference>
<name>A0ABP0MPN0_9DINO</name>
<gene>
    <name evidence="1" type="ORF">SCF082_LOCUS29025</name>
</gene>
<comment type="caution">
    <text evidence="1">The sequence shown here is derived from an EMBL/GenBank/DDBJ whole genome shotgun (WGS) entry which is preliminary data.</text>
</comment>
<reference evidence="1 2" key="1">
    <citation type="submission" date="2024-02" db="EMBL/GenBank/DDBJ databases">
        <authorList>
            <person name="Chen Y."/>
            <person name="Shah S."/>
            <person name="Dougan E. K."/>
            <person name="Thang M."/>
            <person name="Chan C."/>
        </authorList>
    </citation>
    <scope>NUCLEOTIDE SEQUENCE [LARGE SCALE GENOMIC DNA]</scope>
</reference>
<dbReference type="Proteomes" id="UP001642464">
    <property type="component" value="Unassembled WGS sequence"/>
</dbReference>
<keyword evidence="2" id="KW-1185">Reference proteome</keyword>
<proteinExistence type="predicted"/>
<sequence>MGLQNILSSQLGDVTKEDIVEIWRLMQLVALNNQKRIFMQKDVETALVEDKHLLPVWAKFVEKGEVPFVKILADGDDAEYQFRTDVKYTPLWKPAPYSHTRANNVCAVCVRPL</sequence>
<protein>
    <submittedName>
        <fullName evidence="1">Uncharacterized protein</fullName>
    </submittedName>
</protein>
<evidence type="ECO:0000313" key="1">
    <source>
        <dbReference type="EMBL" id="CAK9053211.1"/>
    </source>
</evidence>